<accession>A0AAD6AST2</accession>
<gene>
    <name evidence="1" type="ORF">JOQ06_025615</name>
</gene>
<evidence type="ECO:0008006" key="3">
    <source>
        <dbReference type="Google" id="ProtNLM"/>
    </source>
</evidence>
<dbReference type="AlphaFoldDB" id="A0AAD6AST2"/>
<protein>
    <recommendedName>
        <fullName evidence="3">Cyclin-dependent kinase 14</fullName>
    </recommendedName>
</protein>
<sequence length="155" mass="17256">MRRRISSYLWNPMVALYIGFCRGSRKSSRKATSQLLSPPARRVKPINAVNSTLSRHLHSFPFAAAALRPSKLGYVDHGEELASRFLQCFPKNRLSAQAALNHEYFSNLPPRLCELQDISSIFTVPNVKLQTESGDSIQVCARRNSQGKASSGGKH</sequence>
<proteinExistence type="predicted"/>
<evidence type="ECO:0000313" key="2">
    <source>
        <dbReference type="Proteomes" id="UP001219934"/>
    </source>
</evidence>
<evidence type="ECO:0000313" key="1">
    <source>
        <dbReference type="EMBL" id="KAJ4931318.1"/>
    </source>
</evidence>
<dbReference type="EMBL" id="JAPTMU010000015">
    <property type="protein sequence ID" value="KAJ4931318.1"/>
    <property type="molecule type" value="Genomic_DNA"/>
</dbReference>
<keyword evidence="2" id="KW-1185">Reference proteome</keyword>
<dbReference type="Proteomes" id="UP001219934">
    <property type="component" value="Unassembled WGS sequence"/>
</dbReference>
<name>A0AAD6AST2_9TELE</name>
<organism evidence="1 2">
    <name type="scientific">Pogonophryne albipinna</name>
    <dbReference type="NCBI Taxonomy" id="1090488"/>
    <lineage>
        <taxon>Eukaryota</taxon>
        <taxon>Metazoa</taxon>
        <taxon>Chordata</taxon>
        <taxon>Craniata</taxon>
        <taxon>Vertebrata</taxon>
        <taxon>Euteleostomi</taxon>
        <taxon>Actinopterygii</taxon>
        <taxon>Neopterygii</taxon>
        <taxon>Teleostei</taxon>
        <taxon>Neoteleostei</taxon>
        <taxon>Acanthomorphata</taxon>
        <taxon>Eupercaria</taxon>
        <taxon>Perciformes</taxon>
        <taxon>Notothenioidei</taxon>
        <taxon>Pogonophryne</taxon>
    </lineage>
</organism>
<reference evidence="1" key="1">
    <citation type="submission" date="2022-11" db="EMBL/GenBank/DDBJ databases">
        <title>Chromosome-level genome of Pogonophryne albipinna.</title>
        <authorList>
            <person name="Jo E."/>
        </authorList>
    </citation>
    <scope>NUCLEOTIDE SEQUENCE</scope>
    <source>
        <strain evidence="1">SGF0006</strain>
        <tissue evidence="1">Muscle</tissue>
    </source>
</reference>
<comment type="caution">
    <text evidence="1">The sequence shown here is derived from an EMBL/GenBank/DDBJ whole genome shotgun (WGS) entry which is preliminary data.</text>
</comment>